<keyword evidence="2 3" id="KW-0040">ANK repeat</keyword>
<evidence type="ECO:0000313" key="5">
    <source>
        <dbReference type="EMBL" id="KAF3007506.1"/>
    </source>
</evidence>
<dbReference type="PANTHER" id="PTHR24171:SF9">
    <property type="entry name" value="ANKYRIN REPEAT DOMAIN-CONTAINING PROTEIN 39"/>
    <property type="match status" value="1"/>
</dbReference>
<keyword evidence="6" id="KW-1185">Reference proteome</keyword>
<feature type="repeat" description="ANK" evidence="3">
    <location>
        <begin position="978"/>
        <end position="1010"/>
    </location>
</feature>
<dbReference type="PROSITE" id="PS50088">
    <property type="entry name" value="ANK_REPEAT"/>
    <property type="match status" value="2"/>
</dbReference>
<organism evidence="5 6">
    <name type="scientific">Curvularia kusanoi</name>
    <name type="common">Cochliobolus kusanoi</name>
    <dbReference type="NCBI Taxonomy" id="90978"/>
    <lineage>
        <taxon>Eukaryota</taxon>
        <taxon>Fungi</taxon>
        <taxon>Dikarya</taxon>
        <taxon>Ascomycota</taxon>
        <taxon>Pezizomycotina</taxon>
        <taxon>Dothideomycetes</taxon>
        <taxon>Pleosporomycetidae</taxon>
        <taxon>Pleosporales</taxon>
        <taxon>Pleosporineae</taxon>
        <taxon>Pleosporaceae</taxon>
        <taxon>Curvularia</taxon>
    </lineage>
</organism>
<dbReference type="Proteomes" id="UP000801428">
    <property type="component" value="Unassembled WGS sequence"/>
</dbReference>
<keyword evidence="1" id="KW-0677">Repeat</keyword>
<dbReference type="Gene3D" id="1.25.40.20">
    <property type="entry name" value="Ankyrin repeat-containing domain"/>
    <property type="match status" value="1"/>
</dbReference>
<dbReference type="InterPro" id="IPR036770">
    <property type="entry name" value="Ankyrin_rpt-contain_sf"/>
</dbReference>
<dbReference type="Pfam" id="PF14420">
    <property type="entry name" value="Clr5"/>
    <property type="match status" value="1"/>
</dbReference>
<dbReference type="SMART" id="SM00248">
    <property type="entry name" value="ANK"/>
    <property type="match status" value="7"/>
</dbReference>
<protein>
    <recommendedName>
        <fullName evidence="4">Clr5 domain-containing protein</fullName>
    </recommendedName>
</protein>
<name>A0A9P4TKS8_CURKU</name>
<feature type="repeat" description="ANK" evidence="3">
    <location>
        <begin position="909"/>
        <end position="941"/>
    </location>
</feature>
<dbReference type="PROSITE" id="PS50297">
    <property type="entry name" value="ANK_REP_REGION"/>
    <property type="match status" value="2"/>
</dbReference>
<gene>
    <name evidence="5" type="ORF">E8E13_005586</name>
</gene>
<dbReference type="PANTHER" id="PTHR24171">
    <property type="entry name" value="ANKYRIN REPEAT DOMAIN-CONTAINING PROTEIN 39-RELATED"/>
    <property type="match status" value="1"/>
</dbReference>
<evidence type="ECO:0000313" key="6">
    <source>
        <dbReference type="Proteomes" id="UP000801428"/>
    </source>
</evidence>
<evidence type="ECO:0000256" key="2">
    <source>
        <dbReference type="ARBA" id="ARBA00023043"/>
    </source>
</evidence>
<dbReference type="InterPro" id="IPR002110">
    <property type="entry name" value="Ankyrin_rpt"/>
</dbReference>
<feature type="domain" description="Clr5" evidence="4">
    <location>
        <begin position="18"/>
        <end position="75"/>
    </location>
</feature>
<dbReference type="SUPFAM" id="SSF48403">
    <property type="entry name" value="Ankyrin repeat"/>
    <property type="match status" value="1"/>
</dbReference>
<evidence type="ECO:0000259" key="4">
    <source>
        <dbReference type="Pfam" id="PF14420"/>
    </source>
</evidence>
<proteinExistence type="predicted"/>
<comment type="caution">
    <text evidence="5">The sequence shown here is derived from an EMBL/GenBank/DDBJ whole genome shotgun (WGS) entry which is preliminary data.</text>
</comment>
<sequence length="1119" mass="126394">MSSHMTKLQSKQRGRKIPDEQWNDHRSRILRLWLHDGEEGRSLKEVADIMERKYGFVATTSQFHNRLIKKWHVRKYITKSEWQRLFWDEMDRRPAETIRVYFNKRLIPPETKEREWERYGFALEVRPQDLINLSETFRYEIVSTTPGMEDLVFASSTALLGVEHQACSGGPAWSLTSHVPYPPQVSYTIPHFFNLHPFSWANGIDWATLSSRARTADQQIIRLIRPNRSQFMSMSYPEQQTSLTVSLEPDALILRHIVFSIVNGIESSRQTDSNGIYLWLANLSRRTVQGFFASLPIEILNVIRQRIRAKAVRSGDPDVAKTLLSLERDLNPDCPYSSGEISKLLEPLSQWKCDIAFAHILVIHSSCVCSDQDMVLRELSLAYNVETRRAFSDDKDWVSLISIPLLAGAEPMTFCFLVARYDIQTLEQLLEASNRDILSWMEAGLLTAAVNKSNYLSKPEDAILLDWVFDKLSAEISSQTLSNSWTDTHAAAVSSTCSRAFVVSLQKHDLSSTKTLHDNCQSLGLTLVYTQYDRTLNDRIMSYCMAGDWSAAYKAAEIPTATITSSPFSESLTEAIVNDDYRRVRRELDESRDRNAFKIAIESASDNVAAFIAARTRPWAVLRLLERGNTRAISNMLSYHSHWADILQKPFSTRDHEQLEHILYHKQQHNDCHLFPCQIWADGSRCRQQIVLRALGYHAIDTCDLQLLDWVRKQDLAMGGVVVQVDGGIQGILPSLDYRQGRLLDEVLIADDVNLPSFFNVAVQHNALLLMNYFCSLTPTHKHSDALLHAVKTDVELITIKYLIEREGLEGIQNNKQYGSAALRIAIRNRNYDLVRLLAEITDIHGLEPINWEDAESERYRDPLGEAIFQGDIEAVNILLDNGGNPNALVAFEGLPRDISRVADYSVLLRLTALLAAIDIGSFDLTKILIERGADVNGRLDMGLLRTPLQRAAEIGDFEMVQFLVQKDAIVDSEPAFGGGTALQLAAMSGHVGIATFLMQHGADVNHPPARGPGRTAFEAAAEWCRPDMMYLLVQNGAQLDLDIFGDVEELVYDSSDGYGSDDSESDQDSDSGWRLQCRTVKVAKSQYSRAMEFAENRQESASMAIVQSIYDKVVKGTS</sequence>
<accession>A0A9P4TKS8</accession>
<dbReference type="OrthoDB" id="539213at2759"/>
<dbReference type="EMBL" id="SWKU01000004">
    <property type="protein sequence ID" value="KAF3007506.1"/>
    <property type="molecule type" value="Genomic_DNA"/>
</dbReference>
<reference evidence="5" key="1">
    <citation type="submission" date="2019-04" db="EMBL/GenBank/DDBJ databases">
        <title>Sequencing of skin fungus with MAO and IRED activity.</title>
        <authorList>
            <person name="Marsaioli A.J."/>
            <person name="Bonatto J.M.C."/>
            <person name="Reis Junior O."/>
        </authorList>
    </citation>
    <scope>NUCLEOTIDE SEQUENCE</scope>
    <source>
        <strain evidence="5">30M1</strain>
    </source>
</reference>
<dbReference type="InterPro" id="IPR025676">
    <property type="entry name" value="Clr5_dom"/>
</dbReference>
<evidence type="ECO:0000256" key="1">
    <source>
        <dbReference type="ARBA" id="ARBA00022737"/>
    </source>
</evidence>
<evidence type="ECO:0000256" key="3">
    <source>
        <dbReference type="PROSITE-ProRule" id="PRU00023"/>
    </source>
</evidence>
<dbReference type="AlphaFoldDB" id="A0A9P4TKS8"/>
<dbReference type="Pfam" id="PF12796">
    <property type="entry name" value="Ank_2"/>
    <property type="match status" value="1"/>
</dbReference>